<organism evidence="2 3">
    <name type="scientific">Pseudokineococcus lusitanus</name>
    <dbReference type="NCBI Taxonomy" id="763993"/>
    <lineage>
        <taxon>Bacteria</taxon>
        <taxon>Bacillati</taxon>
        <taxon>Actinomycetota</taxon>
        <taxon>Actinomycetes</taxon>
        <taxon>Kineosporiales</taxon>
        <taxon>Kineosporiaceae</taxon>
        <taxon>Pseudokineococcus</taxon>
    </lineage>
</organism>
<dbReference type="GO" id="GO:0046872">
    <property type="term" value="F:metal ion binding"/>
    <property type="evidence" value="ECO:0007669"/>
    <property type="project" value="UniProtKB-KW"/>
</dbReference>
<feature type="binding site" evidence="1">
    <location>
        <position position="19"/>
    </location>
    <ligand>
        <name>Zn(2+)</name>
        <dbReference type="ChEBI" id="CHEBI:29105"/>
    </ligand>
</feature>
<dbReference type="GO" id="GO:0006284">
    <property type="term" value="P:base-excision repair"/>
    <property type="evidence" value="ECO:0007669"/>
    <property type="project" value="InterPro"/>
</dbReference>
<dbReference type="PANTHER" id="PTHR30037">
    <property type="entry name" value="DNA-3-METHYLADENINE GLYCOSYLASE 1"/>
    <property type="match status" value="1"/>
</dbReference>
<feature type="binding site" evidence="1">
    <location>
        <position position="192"/>
    </location>
    <ligand>
        <name>Zn(2+)</name>
        <dbReference type="ChEBI" id="CHEBI:29105"/>
    </ligand>
</feature>
<dbReference type="EMBL" id="RJKN01000003">
    <property type="protein sequence ID" value="ROP43942.1"/>
    <property type="molecule type" value="Genomic_DNA"/>
</dbReference>
<dbReference type="RefSeq" id="WP_123379597.1">
    <property type="nucleotide sequence ID" value="NZ_RJKN01000003.1"/>
</dbReference>
<evidence type="ECO:0000313" key="3">
    <source>
        <dbReference type="Proteomes" id="UP000276232"/>
    </source>
</evidence>
<name>A0A3N1HNK0_9ACTN</name>
<dbReference type="InterPro" id="IPR052891">
    <property type="entry name" value="DNA-3mA_glycosylase"/>
</dbReference>
<dbReference type="Gene3D" id="1.10.340.30">
    <property type="entry name" value="Hypothetical protein, domain 2"/>
    <property type="match status" value="1"/>
</dbReference>
<dbReference type="OrthoDB" id="9807664at2"/>
<dbReference type="Pfam" id="PF03352">
    <property type="entry name" value="Adenine_glyco"/>
    <property type="match status" value="1"/>
</dbReference>
<comment type="caution">
    <text evidence="2">The sequence shown here is derived from an EMBL/GenBank/DDBJ whole genome shotgun (WGS) entry which is preliminary data.</text>
</comment>
<dbReference type="Proteomes" id="UP000276232">
    <property type="component" value="Unassembled WGS sequence"/>
</dbReference>
<proteinExistence type="predicted"/>
<sequence>MAPAPAAGPVLGADGLARCPWGDAPADYRAYHDDEWGRPVTGEAAFFERLTLEAFQSGLSWLTVLRKRPAFRAAFAGFDPEVVAGFGDDDRARLLADAGIVRNRAKVDAAVANARAVLALRDRGGLEALLRRYAEEPGRPAPRTTADVPASTDASRALARELKRHGLVFVGPTTAYSTLQATGLVDDHLDGCWCRGDPVRAEVRADARIGARVSVSRSSGG</sequence>
<gene>
    <name evidence="2" type="ORF">EDC03_1539</name>
</gene>
<dbReference type="SUPFAM" id="SSF48150">
    <property type="entry name" value="DNA-glycosylase"/>
    <property type="match status" value="1"/>
</dbReference>
<dbReference type="InterPro" id="IPR011257">
    <property type="entry name" value="DNA_glycosylase"/>
</dbReference>
<dbReference type="InterPro" id="IPR005019">
    <property type="entry name" value="Adenine_glyco"/>
</dbReference>
<keyword evidence="3" id="KW-1185">Reference proteome</keyword>
<protein>
    <submittedName>
        <fullName evidence="2">DNA-3-methyladenine glycosylase I</fullName>
    </submittedName>
</protein>
<reference evidence="2 3" key="1">
    <citation type="journal article" date="2015" name="Stand. Genomic Sci.">
        <title>Genomic Encyclopedia of Bacterial and Archaeal Type Strains, Phase III: the genomes of soil and plant-associated and newly described type strains.</title>
        <authorList>
            <person name="Whitman W.B."/>
            <person name="Woyke T."/>
            <person name="Klenk H.P."/>
            <person name="Zhou Y."/>
            <person name="Lilburn T.G."/>
            <person name="Beck B.J."/>
            <person name="De Vos P."/>
            <person name="Vandamme P."/>
            <person name="Eisen J.A."/>
            <person name="Garrity G."/>
            <person name="Hugenholtz P."/>
            <person name="Kyrpides N.C."/>
        </authorList>
    </citation>
    <scope>NUCLEOTIDE SEQUENCE [LARGE SCALE GENOMIC DNA]</scope>
    <source>
        <strain evidence="2 3">CECT 7306</strain>
    </source>
</reference>
<feature type="binding site" evidence="1">
    <location>
        <position position="32"/>
    </location>
    <ligand>
        <name>Zn(2+)</name>
        <dbReference type="ChEBI" id="CHEBI:29105"/>
    </ligand>
</feature>
<evidence type="ECO:0000313" key="2">
    <source>
        <dbReference type="EMBL" id="ROP43942.1"/>
    </source>
</evidence>
<evidence type="ECO:0000256" key="1">
    <source>
        <dbReference type="PIRSR" id="PIRSR605019-1"/>
    </source>
</evidence>
<keyword evidence="1" id="KW-0479">Metal-binding</keyword>
<keyword evidence="1" id="KW-0862">Zinc</keyword>
<dbReference type="AlphaFoldDB" id="A0A3N1HNK0"/>
<dbReference type="GO" id="GO:0008725">
    <property type="term" value="F:DNA-3-methyladenine glycosylase activity"/>
    <property type="evidence" value="ECO:0007669"/>
    <property type="project" value="InterPro"/>
</dbReference>
<feature type="binding site" evidence="1">
    <location>
        <position position="188"/>
    </location>
    <ligand>
        <name>Zn(2+)</name>
        <dbReference type="ChEBI" id="CHEBI:29105"/>
    </ligand>
</feature>
<accession>A0A3N1HNK0</accession>
<dbReference type="FunCoup" id="A0A3N1HNK0">
    <property type="interactions" value="5"/>
</dbReference>
<dbReference type="PANTHER" id="PTHR30037:SF4">
    <property type="entry name" value="DNA-3-METHYLADENINE GLYCOSYLASE I"/>
    <property type="match status" value="1"/>
</dbReference>
<dbReference type="InParanoid" id="A0A3N1HNK0"/>